<reference evidence="2 3" key="1">
    <citation type="submission" date="2024-10" db="EMBL/GenBank/DDBJ databases">
        <title>Updated reference genomes for cyclostephanoid diatoms.</title>
        <authorList>
            <person name="Roberts W.R."/>
            <person name="Alverson A.J."/>
        </authorList>
    </citation>
    <scope>NUCLEOTIDE SEQUENCE [LARGE SCALE GENOMIC DNA]</scope>
    <source>
        <strain evidence="2 3">AJA276-08</strain>
    </source>
</reference>
<dbReference type="InterPro" id="IPR050904">
    <property type="entry name" value="Adhesion/Biosynth-related"/>
</dbReference>
<dbReference type="AlphaFoldDB" id="A0ABD3NQQ0"/>
<feature type="domain" description="FAS1" evidence="1">
    <location>
        <begin position="1"/>
        <end position="96"/>
    </location>
</feature>
<dbReference type="FunFam" id="2.30.180.10:FF:000032">
    <property type="entry name" value="Fasciclin domain-containing protein, putative"/>
    <property type="match status" value="1"/>
</dbReference>
<evidence type="ECO:0000313" key="3">
    <source>
        <dbReference type="Proteomes" id="UP001530315"/>
    </source>
</evidence>
<dbReference type="Gene3D" id="2.30.180.10">
    <property type="entry name" value="FAS1 domain"/>
    <property type="match status" value="1"/>
</dbReference>
<dbReference type="Proteomes" id="UP001530315">
    <property type="component" value="Unassembled WGS sequence"/>
</dbReference>
<accession>A0ABD3NQQ0</accession>
<dbReference type="SUPFAM" id="SSF82153">
    <property type="entry name" value="FAS1 domain"/>
    <property type="match status" value="1"/>
</dbReference>
<keyword evidence="3" id="KW-1185">Reference proteome</keyword>
<evidence type="ECO:0000259" key="1">
    <source>
        <dbReference type="PROSITE" id="PS50213"/>
    </source>
</evidence>
<dbReference type="PROSITE" id="PS50213">
    <property type="entry name" value="FAS1"/>
    <property type="match status" value="1"/>
</dbReference>
<dbReference type="EMBL" id="JALLAZ020001241">
    <property type="protein sequence ID" value="KAL3778099.1"/>
    <property type="molecule type" value="Genomic_DNA"/>
</dbReference>
<dbReference type="PANTHER" id="PTHR10900:SF77">
    <property type="entry name" value="FI19380P1"/>
    <property type="match status" value="1"/>
</dbReference>
<gene>
    <name evidence="2" type="ORF">ACHAW5_004093</name>
</gene>
<dbReference type="InterPro" id="IPR036378">
    <property type="entry name" value="FAS1_dom_sf"/>
</dbReference>
<dbReference type="Pfam" id="PF02469">
    <property type="entry name" value="Fasciclin"/>
    <property type="match status" value="1"/>
</dbReference>
<dbReference type="PANTHER" id="PTHR10900">
    <property type="entry name" value="PERIOSTIN-RELATED"/>
    <property type="match status" value="1"/>
</dbReference>
<comment type="caution">
    <text evidence="2">The sequence shown here is derived from an EMBL/GenBank/DDBJ whole genome shotgun (WGS) entry which is preliminary data.</text>
</comment>
<dbReference type="InterPro" id="IPR000782">
    <property type="entry name" value="FAS1_domain"/>
</dbReference>
<sequence>MQSHALTNEAFTALPEGTVESLLLPKKIELQDILKYHIVAGLYPSSDIQTGDIYTLNGDSVLITVSDLGILVNDAKIITADIMASNGVIHIIDKVLLPPVDNVTGEQANAMAKELADVKAAQTTEASVEVVIPKTIWLS</sequence>
<name>A0ABD3NQQ0_9STRA</name>
<proteinExistence type="predicted"/>
<organism evidence="2 3">
    <name type="scientific">Stephanodiscus triporus</name>
    <dbReference type="NCBI Taxonomy" id="2934178"/>
    <lineage>
        <taxon>Eukaryota</taxon>
        <taxon>Sar</taxon>
        <taxon>Stramenopiles</taxon>
        <taxon>Ochrophyta</taxon>
        <taxon>Bacillariophyta</taxon>
        <taxon>Coscinodiscophyceae</taxon>
        <taxon>Thalassiosirophycidae</taxon>
        <taxon>Stephanodiscales</taxon>
        <taxon>Stephanodiscaceae</taxon>
        <taxon>Stephanodiscus</taxon>
    </lineage>
</organism>
<dbReference type="SMART" id="SM00554">
    <property type="entry name" value="FAS1"/>
    <property type="match status" value="1"/>
</dbReference>
<protein>
    <recommendedName>
        <fullName evidence="1">FAS1 domain-containing protein</fullName>
    </recommendedName>
</protein>
<evidence type="ECO:0000313" key="2">
    <source>
        <dbReference type="EMBL" id="KAL3778099.1"/>
    </source>
</evidence>